<keyword evidence="3" id="KW-0862">Zinc</keyword>
<feature type="non-terminal residue" evidence="7">
    <location>
        <position position="247"/>
    </location>
</feature>
<evidence type="ECO:0000256" key="4">
    <source>
        <dbReference type="PROSITE-ProRule" id="PRU00042"/>
    </source>
</evidence>
<evidence type="ECO:0000313" key="7">
    <source>
        <dbReference type="EMBL" id="KFM68197.1"/>
    </source>
</evidence>
<dbReference type="InterPro" id="IPR051964">
    <property type="entry name" value="Chaperone_stress_response"/>
</dbReference>
<dbReference type="GO" id="GO:0005737">
    <property type="term" value="C:cytoplasm"/>
    <property type="evidence" value="ECO:0007669"/>
    <property type="project" value="TreeGrafter"/>
</dbReference>
<dbReference type="SMART" id="SM00451">
    <property type="entry name" value="ZnF_U1"/>
    <property type="match status" value="2"/>
</dbReference>
<evidence type="ECO:0000256" key="3">
    <source>
        <dbReference type="ARBA" id="ARBA00022833"/>
    </source>
</evidence>
<dbReference type="GO" id="GO:0003676">
    <property type="term" value="F:nucleic acid binding"/>
    <property type="evidence" value="ECO:0007669"/>
    <property type="project" value="InterPro"/>
</dbReference>
<dbReference type="Proteomes" id="UP000054359">
    <property type="component" value="Unassembled WGS sequence"/>
</dbReference>
<dbReference type="OrthoDB" id="6433607at2759"/>
<evidence type="ECO:0000256" key="2">
    <source>
        <dbReference type="ARBA" id="ARBA00022771"/>
    </source>
</evidence>
<dbReference type="Pfam" id="PF12874">
    <property type="entry name" value="zf-met"/>
    <property type="match status" value="1"/>
</dbReference>
<dbReference type="EMBL" id="KK116593">
    <property type="protein sequence ID" value="KFM68197.1"/>
    <property type="molecule type" value="Genomic_DNA"/>
</dbReference>
<evidence type="ECO:0000256" key="5">
    <source>
        <dbReference type="SAM" id="MobiDB-lite"/>
    </source>
</evidence>
<keyword evidence="1" id="KW-0479">Metal-binding</keyword>
<dbReference type="PROSITE" id="PS50157">
    <property type="entry name" value="ZINC_FINGER_C2H2_2"/>
    <property type="match status" value="1"/>
</dbReference>
<keyword evidence="8" id="KW-1185">Reference proteome</keyword>
<feature type="region of interest" description="Disordered" evidence="5">
    <location>
        <begin position="170"/>
        <end position="210"/>
    </location>
</feature>
<sequence>MSQFEEHFNQIESVLDNTFGNDSNEPVDEENIDCNEELYCVACEKDFRSAKAMKNHENSKKHKENVALLKFMMEEEEAMENSNTAENGIEEEDDNTSKMSDSDENVSSEALLDELIKSSTKSKKKKKKNRVSVLEPEESIDLSTLDSEMNKIKIEDDLSNDSQKDILKENAEENLAAKSEPIRKKKEKIRKDANSSNAVSSVVEEKTEKPSTLCETCNTTFKSRNKLFEHLKESGHAVYKNENSINR</sequence>
<dbReference type="SUPFAM" id="SSF57667">
    <property type="entry name" value="beta-beta-alpha zinc fingers"/>
    <property type="match status" value="1"/>
</dbReference>
<dbReference type="PANTHER" id="PTHR44029:SF1">
    <property type="entry name" value="DNAJ HOMOLOG SUBFAMILY C MEMBER 21"/>
    <property type="match status" value="1"/>
</dbReference>
<dbReference type="GO" id="GO:0008270">
    <property type="term" value="F:zinc ion binding"/>
    <property type="evidence" value="ECO:0007669"/>
    <property type="project" value="UniProtKB-KW"/>
</dbReference>
<reference evidence="7 8" key="1">
    <citation type="submission" date="2013-11" db="EMBL/GenBank/DDBJ databases">
        <title>Genome sequencing of Stegodyphus mimosarum.</title>
        <authorList>
            <person name="Bechsgaard J."/>
        </authorList>
    </citation>
    <scope>NUCLEOTIDE SEQUENCE [LARGE SCALE GENOMIC DNA]</scope>
</reference>
<dbReference type="InterPro" id="IPR013087">
    <property type="entry name" value="Znf_C2H2_type"/>
</dbReference>
<dbReference type="SMART" id="SM00355">
    <property type="entry name" value="ZnF_C2H2"/>
    <property type="match status" value="2"/>
</dbReference>
<gene>
    <name evidence="7" type="ORF">X975_25090</name>
</gene>
<dbReference type="InterPro" id="IPR003604">
    <property type="entry name" value="Matrin/U1-like-C_Znf_C2H2"/>
</dbReference>
<keyword evidence="2 4" id="KW-0863">Zinc-finger</keyword>
<evidence type="ECO:0000256" key="1">
    <source>
        <dbReference type="ARBA" id="ARBA00022723"/>
    </source>
</evidence>
<dbReference type="PROSITE" id="PS00028">
    <property type="entry name" value="ZINC_FINGER_C2H2_1"/>
    <property type="match status" value="2"/>
</dbReference>
<name>A0A087TSV8_STEMI</name>
<dbReference type="PANTHER" id="PTHR44029">
    <property type="entry name" value="DNAJ HOMOLOG SUBFAMILY C MEMBER 21"/>
    <property type="match status" value="1"/>
</dbReference>
<feature type="domain" description="C2H2-type" evidence="6">
    <location>
        <begin position="212"/>
        <end position="241"/>
    </location>
</feature>
<proteinExistence type="predicted"/>
<organism evidence="7 8">
    <name type="scientific">Stegodyphus mimosarum</name>
    <name type="common">African social velvet spider</name>
    <dbReference type="NCBI Taxonomy" id="407821"/>
    <lineage>
        <taxon>Eukaryota</taxon>
        <taxon>Metazoa</taxon>
        <taxon>Ecdysozoa</taxon>
        <taxon>Arthropoda</taxon>
        <taxon>Chelicerata</taxon>
        <taxon>Arachnida</taxon>
        <taxon>Araneae</taxon>
        <taxon>Araneomorphae</taxon>
        <taxon>Entelegynae</taxon>
        <taxon>Eresoidea</taxon>
        <taxon>Eresidae</taxon>
        <taxon>Stegodyphus</taxon>
    </lineage>
</organism>
<dbReference type="AlphaFoldDB" id="A0A087TSV8"/>
<dbReference type="OMA" id="CTTCHDE"/>
<dbReference type="Pfam" id="PF12171">
    <property type="entry name" value="zf-C2H2_jaz"/>
    <property type="match status" value="1"/>
</dbReference>
<evidence type="ECO:0000313" key="8">
    <source>
        <dbReference type="Proteomes" id="UP000054359"/>
    </source>
</evidence>
<feature type="region of interest" description="Disordered" evidence="5">
    <location>
        <begin position="77"/>
        <end position="108"/>
    </location>
</feature>
<protein>
    <submittedName>
        <fullName evidence="7">DnaJ-like protein subfamily C member 21</fullName>
    </submittedName>
</protein>
<dbReference type="InterPro" id="IPR022755">
    <property type="entry name" value="Znf_C2H2_jaz"/>
</dbReference>
<dbReference type="InterPro" id="IPR036236">
    <property type="entry name" value="Znf_C2H2_sf"/>
</dbReference>
<dbReference type="STRING" id="407821.A0A087TSV8"/>
<evidence type="ECO:0000259" key="6">
    <source>
        <dbReference type="PROSITE" id="PS50157"/>
    </source>
</evidence>
<dbReference type="Gene3D" id="3.30.160.60">
    <property type="entry name" value="Classic Zinc Finger"/>
    <property type="match status" value="1"/>
</dbReference>
<accession>A0A087TSV8</accession>